<keyword evidence="13" id="KW-1185">Reference proteome</keyword>
<dbReference type="EMBL" id="CP027668">
    <property type="protein sequence ID" value="AVO47508.1"/>
    <property type="molecule type" value="Genomic_DNA"/>
</dbReference>
<dbReference type="PANTHER" id="PTHR42771:SF2">
    <property type="entry name" value="IRON(3+)-HYDROXAMATE IMPORT ATP-BINDING PROTEIN FHUC"/>
    <property type="match status" value="1"/>
</dbReference>
<keyword evidence="6" id="KW-0547">Nucleotide-binding</keyword>
<protein>
    <submittedName>
        <fullName evidence="12">Iron-hydroxamate transporter ATP-binding subunit</fullName>
    </submittedName>
</protein>
<gene>
    <name evidence="12" type="ORF">C6569_03290</name>
</gene>
<dbReference type="InterPro" id="IPR051535">
    <property type="entry name" value="Siderophore_ABC-ATPase"/>
</dbReference>
<evidence type="ECO:0000256" key="1">
    <source>
        <dbReference type="ARBA" id="ARBA00004202"/>
    </source>
</evidence>
<keyword evidence="3" id="KW-0813">Transport</keyword>
<comment type="subcellular location">
    <subcellularLocation>
        <location evidence="1">Cell membrane</location>
        <topology evidence="1">Peripheral membrane protein</topology>
    </subcellularLocation>
</comment>
<accession>A0A2S0NH95</accession>
<evidence type="ECO:0000256" key="8">
    <source>
        <dbReference type="ARBA" id="ARBA00023004"/>
    </source>
</evidence>
<evidence type="ECO:0000259" key="11">
    <source>
        <dbReference type="PROSITE" id="PS50893"/>
    </source>
</evidence>
<evidence type="ECO:0000256" key="7">
    <source>
        <dbReference type="ARBA" id="ARBA00022840"/>
    </source>
</evidence>
<dbReference type="SMART" id="SM00382">
    <property type="entry name" value="AAA"/>
    <property type="match status" value="1"/>
</dbReference>
<dbReference type="InterPro" id="IPR017871">
    <property type="entry name" value="ABC_transporter-like_CS"/>
</dbReference>
<dbReference type="OrthoDB" id="9810077at2"/>
<dbReference type="Gene3D" id="3.40.50.300">
    <property type="entry name" value="P-loop containing nucleotide triphosphate hydrolases"/>
    <property type="match status" value="1"/>
</dbReference>
<evidence type="ECO:0000313" key="13">
    <source>
        <dbReference type="Proteomes" id="UP000237889"/>
    </source>
</evidence>
<dbReference type="SUPFAM" id="SSF52540">
    <property type="entry name" value="P-loop containing nucleoside triphosphate hydrolases"/>
    <property type="match status" value="1"/>
</dbReference>
<dbReference type="FunFam" id="3.40.50.300:FF:000134">
    <property type="entry name" value="Iron-enterobactin ABC transporter ATP-binding protein"/>
    <property type="match status" value="1"/>
</dbReference>
<evidence type="ECO:0000256" key="4">
    <source>
        <dbReference type="ARBA" id="ARBA00022475"/>
    </source>
</evidence>
<evidence type="ECO:0000256" key="3">
    <source>
        <dbReference type="ARBA" id="ARBA00022448"/>
    </source>
</evidence>
<proteinExistence type="inferred from homology"/>
<dbReference type="Proteomes" id="UP000237889">
    <property type="component" value="Chromosome"/>
</dbReference>
<keyword evidence="8" id="KW-0408">Iron</keyword>
<dbReference type="InterPro" id="IPR003593">
    <property type="entry name" value="AAA+_ATPase"/>
</dbReference>
<dbReference type="Pfam" id="PF00005">
    <property type="entry name" value="ABC_tran"/>
    <property type="match status" value="1"/>
</dbReference>
<dbReference type="CDD" id="cd03214">
    <property type="entry name" value="ABC_Iron-Siderophores_B12_Hemin"/>
    <property type="match status" value="1"/>
</dbReference>
<dbReference type="GO" id="GO:0016887">
    <property type="term" value="F:ATP hydrolysis activity"/>
    <property type="evidence" value="ECO:0007669"/>
    <property type="project" value="InterPro"/>
</dbReference>
<dbReference type="KEGG" id="phr:C6569_03290"/>
<dbReference type="AlphaFoldDB" id="A0A2S0NH95"/>
<evidence type="ECO:0000256" key="6">
    <source>
        <dbReference type="ARBA" id="ARBA00022741"/>
    </source>
</evidence>
<evidence type="ECO:0000256" key="2">
    <source>
        <dbReference type="ARBA" id="ARBA00005417"/>
    </source>
</evidence>
<dbReference type="GO" id="GO:0006826">
    <property type="term" value="P:iron ion transport"/>
    <property type="evidence" value="ECO:0007669"/>
    <property type="project" value="UniProtKB-KW"/>
</dbReference>
<dbReference type="PANTHER" id="PTHR42771">
    <property type="entry name" value="IRON(3+)-HYDROXAMATE IMPORT ATP-BINDING PROTEIN FHUC"/>
    <property type="match status" value="1"/>
</dbReference>
<dbReference type="PROSITE" id="PS50893">
    <property type="entry name" value="ABC_TRANSPORTER_2"/>
    <property type="match status" value="1"/>
</dbReference>
<sequence length="252" mass="26487">MDGACLSAEGRRIVGPISLSLTRGRVYGLIGHNGSGKSSLMRMLARQAEPDEGAISFDGQPLVALGGRAFARKVAYLPQILSTGAGLTVRELAGFGRYPWHGPLGRPSATDAALVDEAVALTGLGAHADRPADSLSGGERQRAWLAMLLAQRAEFMLLDEPTAALDVAQQIDILGLIRGLSRIRACGVLIIIHDINMAARFADEIIALRGGRVAAAGPPEAIMTEATLEAIYGVPMHVLRHPGAGWPVGLPH</sequence>
<evidence type="ECO:0000256" key="10">
    <source>
        <dbReference type="ARBA" id="ARBA00023136"/>
    </source>
</evidence>
<reference evidence="12 13" key="1">
    <citation type="submission" date="2018-03" db="EMBL/GenBank/DDBJ databases">
        <title>Genome sequencing of Phreatobacter sp.</title>
        <authorList>
            <person name="Kim S.-J."/>
            <person name="Heo J."/>
            <person name="Kwon S.-W."/>
        </authorList>
    </citation>
    <scope>NUCLEOTIDE SEQUENCE [LARGE SCALE GENOMIC DNA]</scope>
    <source>
        <strain evidence="12 13">S-12</strain>
    </source>
</reference>
<evidence type="ECO:0000256" key="9">
    <source>
        <dbReference type="ARBA" id="ARBA00023065"/>
    </source>
</evidence>
<name>A0A2S0NH95_9HYPH</name>
<dbReference type="GO" id="GO:0005524">
    <property type="term" value="F:ATP binding"/>
    <property type="evidence" value="ECO:0007669"/>
    <property type="project" value="UniProtKB-KW"/>
</dbReference>
<keyword evidence="7 12" id="KW-0067">ATP-binding</keyword>
<keyword evidence="4" id="KW-1003">Cell membrane</keyword>
<dbReference type="InterPro" id="IPR027417">
    <property type="entry name" value="P-loop_NTPase"/>
</dbReference>
<dbReference type="InterPro" id="IPR003439">
    <property type="entry name" value="ABC_transporter-like_ATP-bd"/>
</dbReference>
<dbReference type="GO" id="GO:0005886">
    <property type="term" value="C:plasma membrane"/>
    <property type="evidence" value="ECO:0007669"/>
    <property type="project" value="UniProtKB-SubCell"/>
</dbReference>
<evidence type="ECO:0000256" key="5">
    <source>
        <dbReference type="ARBA" id="ARBA00022496"/>
    </source>
</evidence>
<keyword evidence="10" id="KW-0472">Membrane</keyword>
<organism evidence="12 13">
    <name type="scientific">Phreatobacter cathodiphilus</name>
    <dbReference type="NCBI Taxonomy" id="1868589"/>
    <lineage>
        <taxon>Bacteria</taxon>
        <taxon>Pseudomonadati</taxon>
        <taxon>Pseudomonadota</taxon>
        <taxon>Alphaproteobacteria</taxon>
        <taxon>Hyphomicrobiales</taxon>
        <taxon>Phreatobacteraceae</taxon>
        <taxon>Phreatobacter</taxon>
    </lineage>
</organism>
<keyword evidence="9" id="KW-0406">Ion transport</keyword>
<feature type="domain" description="ABC transporter" evidence="11">
    <location>
        <begin position="1"/>
        <end position="235"/>
    </location>
</feature>
<dbReference type="PROSITE" id="PS00211">
    <property type="entry name" value="ABC_TRANSPORTER_1"/>
    <property type="match status" value="1"/>
</dbReference>
<comment type="similarity">
    <text evidence="2">Belongs to the ABC transporter superfamily.</text>
</comment>
<evidence type="ECO:0000313" key="12">
    <source>
        <dbReference type="EMBL" id="AVO47508.1"/>
    </source>
</evidence>
<keyword evidence="5" id="KW-0410">Iron transport</keyword>